<dbReference type="AlphaFoldDB" id="A0A2P5ETE3"/>
<protein>
    <submittedName>
        <fullName evidence="2">Uncharacterized protein</fullName>
    </submittedName>
</protein>
<keyword evidence="3" id="KW-1185">Reference proteome</keyword>
<organism evidence="2 3">
    <name type="scientific">Trema orientale</name>
    <name type="common">Charcoal tree</name>
    <name type="synonym">Celtis orientalis</name>
    <dbReference type="NCBI Taxonomy" id="63057"/>
    <lineage>
        <taxon>Eukaryota</taxon>
        <taxon>Viridiplantae</taxon>
        <taxon>Streptophyta</taxon>
        <taxon>Embryophyta</taxon>
        <taxon>Tracheophyta</taxon>
        <taxon>Spermatophyta</taxon>
        <taxon>Magnoliopsida</taxon>
        <taxon>eudicotyledons</taxon>
        <taxon>Gunneridae</taxon>
        <taxon>Pentapetalae</taxon>
        <taxon>rosids</taxon>
        <taxon>fabids</taxon>
        <taxon>Rosales</taxon>
        <taxon>Cannabaceae</taxon>
        <taxon>Trema</taxon>
    </lineage>
</organism>
<gene>
    <name evidence="2" type="ORF">TorRG33x02_153280</name>
</gene>
<dbReference type="InParanoid" id="A0A2P5ETE3"/>
<sequence length="74" mass="7873">MGTAAPSWCRSARSSTNNSTEIKEPTTELPKVHKNGIDGVSQGPISLFKLKKLSVNAVVASRVSPLSASYDLSR</sequence>
<evidence type="ECO:0000256" key="1">
    <source>
        <dbReference type="SAM" id="MobiDB-lite"/>
    </source>
</evidence>
<accession>A0A2P5ETE3</accession>
<dbReference type="Proteomes" id="UP000237000">
    <property type="component" value="Unassembled WGS sequence"/>
</dbReference>
<dbReference type="STRING" id="63057.A0A2P5ETE3"/>
<proteinExistence type="predicted"/>
<name>A0A2P5ETE3_TREOI</name>
<evidence type="ECO:0000313" key="2">
    <source>
        <dbReference type="EMBL" id="PON88813.1"/>
    </source>
</evidence>
<evidence type="ECO:0000313" key="3">
    <source>
        <dbReference type="Proteomes" id="UP000237000"/>
    </source>
</evidence>
<dbReference type="OrthoDB" id="10261072at2759"/>
<feature type="region of interest" description="Disordered" evidence="1">
    <location>
        <begin position="1"/>
        <end position="35"/>
    </location>
</feature>
<dbReference type="EMBL" id="JXTC01000101">
    <property type="protein sequence ID" value="PON88813.1"/>
    <property type="molecule type" value="Genomic_DNA"/>
</dbReference>
<reference evidence="3" key="1">
    <citation type="submission" date="2016-06" db="EMBL/GenBank/DDBJ databases">
        <title>Parallel loss of symbiosis genes in relatives of nitrogen-fixing non-legume Parasponia.</title>
        <authorList>
            <person name="Van Velzen R."/>
            <person name="Holmer R."/>
            <person name="Bu F."/>
            <person name="Rutten L."/>
            <person name="Van Zeijl A."/>
            <person name="Liu W."/>
            <person name="Santuari L."/>
            <person name="Cao Q."/>
            <person name="Sharma T."/>
            <person name="Shen D."/>
            <person name="Roswanjaya Y."/>
            <person name="Wardhani T."/>
            <person name="Kalhor M.S."/>
            <person name="Jansen J."/>
            <person name="Van den Hoogen J."/>
            <person name="Gungor B."/>
            <person name="Hartog M."/>
            <person name="Hontelez J."/>
            <person name="Verver J."/>
            <person name="Yang W.-C."/>
            <person name="Schijlen E."/>
            <person name="Repin R."/>
            <person name="Schilthuizen M."/>
            <person name="Schranz E."/>
            <person name="Heidstra R."/>
            <person name="Miyata K."/>
            <person name="Fedorova E."/>
            <person name="Kohlen W."/>
            <person name="Bisseling T."/>
            <person name="Smit S."/>
            <person name="Geurts R."/>
        </authorList>
    </citation>
    <scope>NUCLEOTIDE SEQUENCE [LARGE SCALE GENOMIC DNA]</scope>
    <source>
        <strain evidence="3">cv. RG33-2</strain>
    </source>
</reference>
<comment type="caution">
    <text evidence="2">The sequence shown here is derived from an EMBL/GenBank/DDBJ whole genome shotgun (WGS) entry which is preliminary data.</text>
</comment>